<organism evidence="9 10">
    <name type="scientific">Magallana gigas</name>
    <name type="common">Pacific oyster</name>
    <name type="synonym">Crassostrea gigas</name>
    <dbReference type="NCBI Taxonomy" id="29159"/>
    <lineage>
        <taxon>Eukaryota</taxon>
        <taxon>Metazoa</taxon>
        <taxon>Spiralia</taxon>
        <taxon>Lophotrochozoa</taxon>
        <taxon>Mollusca</taxon>
        <taxon>Bivalvia</taxon>
        <taxon>Autobranchia</taxon>
        <taxon>Pteriomorphia</taxon>
        <taxon>Ostreida</taxon>
        <taxon>Ostreoidea</taxon>
        <taxon>Ostreidae</taxon>
        <taxon>Magallana</taxon>
    </lineage>
</organism>
<evidence type="ECO:0000256" key="3">
    <source>
        <dbReference type="ARBA" id="ARBA00022729"/>
    </source>
</evidence>
<feature type="chain" id="PRO_5036504934" description="VWFA domain-containing protein" evidence="7">
    <location>
        <begin position="20"/>
        <end position="670"/>
    </location>
</feature>
<feature type="domain" description="VWFA" evidence="8">
    <location>
        <begin position="36"/>
        <end position="212"/>
    </location>
</feature>
<dbReference type="Pfam" id="PF00092">
    <property type="entry name" value="VWA"/>
    <property type="match status" value="2"/>
</dbReference>
<dbReference type="Proteomes" id="UP000005408">
    <property type="component" value="Unassembled WGS sequence"/>
</dbReference>
<dbReference type="EnsemblMetazoa" id="G11154.17">
    <property type="protein sequence ID" value="G11154.17:cds"/>
    <property type="gene ID" value="G11154"/>
</dbReference>
<keyword evidence="10" id="KW-1185">Reference proteome</keyword>
<dbReference type="SUPFAM" id="SSF53300">
    <property type="entry name" value="vWA-like"/>
    <property type="match status" value="3"/>
</dbReference>
<keyword evidence="5" id="KW-0325">Glycoprotein</keyword>
<dbReference type="PRINTS" id="PR00453">
    <property type="entry name" value="VWFADOMAIN"/>
</dbReference>
<feature type="region of interest" description="Disordered" evidence="6">
    <location>
        <begin position="223"/>
        <end position="276"/>
    </location>
</feature>
<comment type="subcellular location">
    <subcellularLocation>
        <location evidence="1">Secreted</location>
    </subcellularLocation>
</comment>
<evidence type="ECO:0000256" key="5">
    <source>
        <dbReference type="ARBA" id="ARBA00023180"/>
    </source>
</evidence>
<protein>
    <recommendedName>
        <fullName evidence="8">VWFA domain-containing protein</fullName>
    </recommendedName>
</protein>
<accession>A0A8W8HVQ8</accession>
<evidence type="ECO:0000256" key="4">
    <source>
        <dbReference type="ARBA" id="ARBA00022737"/>
    </source>
</evidence>
<dbReference type="PANTHER" id="PTHR24020">
    <property type="entry name" value="COLLAGEN ALPHA"/>
    <property type="match status" value="1"/>
</dbReference>
<dbReference type="PROSITE" id="PS50234">
    <property type="entry name" value="VWFA"/>
    <property type="match status" value="2"/>
</dbReference>
<evidence type="ECO:0000259" key="8">
    <source>
        <dbReference type="PROSITE" id="PS50234"/>
    </source>
</evidence>
<proteinExistence type="predicted"/>
<evidence type="ECO:0000256" key="1">
    <source>
        <dbReference type="ARBA" id="ARBA00004613"/>
    </source>
</evidence>
<dbReference type="OrthoDB" id="10256829at2759"/>
<dbReference type="SMART" id="SM00327">
    <property type="entry name" value="VWA"/>
    <property type="match status" value="2"/>
</dbReference>
<sequence>MKVYAALLIIAFGSALTTSSPLKDFGITECQDSMADVVFVLDSSASIWEPDFNRQVDFVKNIVKQFKIGPNNTQVGIVTFGQYNTLRFHLKKYHDSEELQKAIGWIRFKPGRTTNTGGAIKYMSNEMFSEKNGARENFPKVAVVITDGKSTETKKTIEAARVAREMGIHLFAIGVGKKYDRKELEKIANKPSDEYVFTVDNYSALKNILNVFAVKTCQVTTTPKPTTTTTIATTTTTEPTTTTTEPTTTTTEPTTTTTEPTTTTTEPTTTTTEPTTTTFSYRIGEQSDHPFVKACNGKPADVYFVMDSSRSIGSSNYQKQKMFVSKLLSAFDISNSNTRIGVVTYSNDVKVDIPLGSISTLPELQKAVNNLPYHARGTNTGDAIHFVRKVGFVKGVARPEVAHIMIVLTDGLSMDSEKTRRESSLAHDAGIYVFAIGIGKGVDTVELGAIASNPDKNFLFHVENFDALSSIRTLLATRTCEVLPKDEAVSTSVVPLPKYGLMDIVFVYDVFGIGAQKTLIINKFISSIVRRITIGMGDIWVGRLIADCPDMTQNGLVPVTSWNDNSKITFPGLGSLIEKLDVFFDSNGGRYNARRTVVVFVDEQEQNVMDVVSKVHSLQNMNVITIILGEEEKYILEETSTRKYFYVPSYNELLQFTFPCLKQLCFCDSV</sequence>
<dbReference type="FunFam" id="3.40.50.410:FF:000004">
    <property type="entry name" value="collagen alpha-6(VI) chain"/>
    <property type="match status" value="1"/>
</dbReference>
<dbReference type="GO" id="GO:0005576">
    <property type="term" value="C:extracellular region"/>
    <property type="evidence" value="ECO:0007669"/>
    <property type="project" value="UniProtKB-SubCell"/>
</dbReference>
<dbReference type="AlphaFoldDB" id="A0A8W8HVQ8"/>
<evidence type="ECO:0000256" key="6">
    <source>
        <dbReference type="SAM" id="MobiDB-lite"/>
    </source>
</evidence>
<reference evidence="9" key="1">
    <citation type="submission" date="2022-08" db="UniProtKB">
        <authorList>
            <consortium name="EnsemblMetazoa"/>
        </authorList>
    </citation>
    <scope>IDENTIFICATION</scope>
    <source>
        <strain evidence="9">05x7-T-G4-1.051#20</strain>
    </source>
</reference>
<evidence type="ECO:0000313" key="9">
    <source>
        <dbReference type="EnsemblMetazoa" id="G11154.17:cds"/>
    </source>
</evidence>
<keyword evidence="2" id="KW-0964">Secreted</keyword>
<dbReference type="InterPro" id="IPR050525">
    <property type="entry name" value="ECM_Assembly_Org"/>
</dbReference>
<keyword evidence="3 7" id="KW-0732">Signal</keyword>
<dbReference type="PANTHER" id="PTHR24020:SF84">
    <property type="entry name" value="VWFA DOMAIN-CONTAINING PROTEIN"/>
    <property type="match status" value="1"/>
</dbReference>
<evidence type="ECO:0000256" key="2">
    <source>
        <dbReference type="ARBA" id="ARBA00022525"/>
    </source>
</evidence>
<feature type="domain" description="VWFA" evidence="8">
    <location>
        <begin position="301"/>
        <end position="475"/>
    </location>
</feature>
<feature type="signal peptide" evidence="7">
    <location>
        <begin position="1"/>
        <end position="19"/>
    </location>
</feature>
<evidence type="ECO:0000256" key="7">
    <source>
        <dbReference type="SAM" id="SignalP"/>
    </source>
</evidence>
<dbReference type="InterPro" id="IPR036465">
    <property type="entry name" value="vWFA_dom_sf"/>
</dbReference>
<name>A0A8W8HVQ8_MAGGI</name>
<evidence type="ECO:0000313" key="10">
    <source>
        <dbReference type="Proteomes" id="UP000005408"/>
    </source>
</evidence>
<keyword evidence="4" id="KW-0677">Repeat</keyword>
<dbReference type="CDD" id="cd01450">
    <property type="entry name" value="vWFA_subfamily_ECM"/>
    <property type="match status" value="2"/>
</dbReference>
<dbReference type="OMA" id="GGNTDTH"/>
<dbReference type="Gene3D" id="3.40.50.410">
    <property type="entry name" value="von Willebrand factor, type A domain"/>
    <property type="match status" value="3"/>
</dbReference>
<dbReference type="InterPro" id="IPR002035">
    <property type="entry name" value="VWF_A"/>
</dbReference>